<proteinExistence type="predicted"/>
<evidence type="ECO:0000313" key="3">
    <source>
        <dbReference type="Proteomes" id="UP001152321"/>
    </source>
</evidence>
<keyword evidence="1" id="KW-0812">Transmembrane</keyword>
<gene>
    <name evidence="2" type="ORF">NWE73_08685</name>
</gene>
<name>A0ABT6DKS5_9BACT</name>
<protein>
    <recommendedName>
        <fullName evidence="4">DUF2788 domain-containing protein</fullName>
    </recommendedName>
</protein>
<evidence type="ECO:0008006" key="4">
    <source>
        <dbReference type="Google" id="ProtNLM"/>
    </source>
</evidence>
<dbReference type="RefSeq" id="WP_277577915.1">
    <property type="nucleotide sequence ID" value="NZ_JANRMI010000002.1"/>
</dbReference>
<feature type="transmembrane region" description="Helical" evidence="1">
    <location>
        <begin position="44"/>
        <end position="62"/>
    </location>
</feature>
<comment type="caution">
    <text evidence="2">The sequence shown here is derived from an EMBL/GenBank/DDBJ whole genome shotgun (WGS) entry which is preliminary data.</text>
</comment>
<organism evidence="2 3">
    <name type="scientific">Bdellovibrio svalbardensis</name>
    <dbReference type="NCBI Taxonomy" id="2972972"/>
    <lineage>
        <taxon>Bacteria</taxon>
        <taxon>Pseudomonadati</taxon>
        <taxon>Bdellovibrionota</taxon>
        <taxon>Bdellovibrionia</taxon>
        <taxon>Bdellovibrionales</taxon>
        <taxon>Pseudobdellovibrionaceae</taxon>
        <taxon>Bdellovibrio</taxon>
    </lineage>
</organism>
<keyword evidence="1" id="KW-1133">Transmembrane helix</keyword>
<accession>A0ABT6DKS5</accession>
<evidence type="ECO:0000256" key="1">
    <source>
        <dbReference type="SAM" id="Phobius"/>
    </source>
</evidence>
<evidence type="ECO:0000313" key="2">
    <source>
        <dbReference type="EMBL" id="MDG0816436.1"/>
    </source>
</evidence>
<keyword evidence="3" id="KW-1185">Reference proteome</keyword>
<dbReference type="Proteomes" id="UP001152321">
    <property type="component" value="Unassembled WGS sequence"/>
</dbReference>
<dbReference type="EMBL" id="JANRMI010000002">
    <property type="protein sequence ID" value="MDG0816436.1"/>
    <property type="molecule type" value="Genomic_DNA"/>
</dbReference>
<sequence length="64" mass="7146">MNDGVSSGLMFLAAGLFLCWWFFRVLKRDFKKKELAGRNVMMGLAFLSGVILSAIGIAYIVHFS</sequence>
<keyword evidence="1" id="KW-0472">Membrane</keyword>
<feature type="transmembrane region" description="Helical" evidence="1">
    <location>
        <begin position="6"/>
        <end position="23"/>
    </location>
</feature>
<reference evidence="2" key="1">
    <citation type="submission" date="2022-08" db="EMBL/GenBank/DDBJ databases">
        <title>Novel Bdellovibrio Species Isolated from Svalbard: Designation Bdellovibrio svalbardensis.</title>
        <authorList>
            <person name="Mitchell R.J."/>
            <person name="Choi S.Y."/>
        </authorList>
    </citation>
    <scope>NUCLEOTIDE SEQUENCE</scope>
    <source>
        <strain evidence="2">PAP01</strain>
    </source>
</reference>